<accession>A0ABT1PNV9</accession>
<dbReference type="InterPro" id="IPR016639">
    <property type="entry name" value="GST_Omega/GSH"/>
</dbReference>
<reference evidence="2" key="1">
    <citation type="submission" date="2022-06" db="EMBL/GenBank/DDBJ databases">
        <title>Draft genome sequence of Streptomyces sp. RB6PN25 isolated from peat swamp forest in Thailand.</title>
        <authorList>
            <person name="Duangmal K."/>
            <person name="Klaysubun C."/>
        </authorList>
    </citation>
    <scope>NUCLEOTIDE SEQUENCE</scope>
    <source>
        <strain evidence="2">RB6PN25</strain>
    </source>
</reference>
<dbReference type="RefSeq" id="WP_255918199.1">
    <property type="nucleotide sequence ID" value="NZ_JANFNG010000001.1"/>
</dbReference>
<name>A0ABT1PNV9_9ACTN</name>
<dbReference type="PANTHER" id="PTHR32419:SF6">
    <property type="entry name" value="GLUTATHIONE S-TRANSFERASE OMEGA-LIKE 1-RELATED"/>
    <property type="match status" value="1"/>
</dbReference>
<evidence type="ECO:0000259" key="1">
    <source>
        <dbReference type="PROSITE" id="PS50405"/>
    </source>
</evidence>
<comment type="caution">
    <text evidence="2">The sequence shown here is derived from an EMBL/GenBank/DDBJ whole genome shotgun (WGS) entry which is preliminary data.</text>
</comment>
<keyword evidence="3" id="KW-1185">Reference proteome</keyword>
<dbReference type="InterPro" id="IPR010987">
    <property type="entry name" value="Glutathione-S-Trfase_C-like"/>
</dbReference>
<sequence>MGCPRPAPSRCGRWCPLSLRVSITLDLLGLGNSITTTAIALPAETPDALTPLRRAYEATRHHYTGPLTMPALCDRWSGRIVSNHTPDILHDLADHLGDPCAPGLPRLRPPARAADIDAIRELLDEDVTEAAQRAGAAPKARRRGEPLETLLAALDLLDRRLASGPYVLGDDLTAADVDLWVTLVHLNAVHRRHLDADAVHAISQYDRLWAHVRRLHGHPAFHDNFREDHVARLHRTTCRGPESSGAAVPLPGILRLSAA</sequence>
<dbReference type="Proteomes" id="UP001057702">
    <property type="component" value="Unassembled WGS sequence"/>
</dbReference>
<feature type="domain" description="GST C-terminal" evidence="1">
    <location>
        <begin position="109"/>
        <end position="233"/>
    </location>
</feature>
<dbReference type="SUPFAM" id="SSF47616">
    <property type="entry name" value="GST C-terminal domain-like"/>
    <property type="match status" value="1"/>
</dbReference>
<dbReference type="Pfam" id="PF13410">
    <property type="entry name" value="GST_C_2"/>
    <property type="match status" value="1"/>
</dbReference>
<evidence type="ECO:0000313" key="2">
    <source>
        <dbReference type="EMBL" id="MCQ4079354.1"/>
    </source>
</evidence>
<dbReference type="Gene3D" id="1.20.1050.10">
    <property type="match status" value="1"/>
</dbReference>
<dbReference type="PROSITE" id="PS50405">
    <property type="entry name" value="GST_CTER"/>
    <property type="match status" value="1"/>
</dbReference>
<protein>
    <submittedName>
        <fullName evidence="2">Glutathione S-transferase C-terminal domain-containing protein</fullName>
    </submittedName>
</protein>
<dbReference type="InterPro" id="IPR036282">
    <property type="entry name" value="Glutathione-S-Trfase_C_sf"/>
</dbReference>
<evidence type="ECO:0000313" key="3">
    <source>
        <dbReference type="Proteomes" id="UP001057702"/>
    </source>
</evidence>
<dbReference type="Gene3D" id="3.40.30.10">
    <property type="entry name" value="Glutaredoxin"/>
    <property type="match status" value="1"/>
</dbReference>
<organism evidence="2 3">
    <name type="scientific">Streptomyces humicola</name>
    <dbReference type="NCBI Taxonomy" id="2953240"/>
    <lineage>
        <taxon>Bacteria</taxon>
        <taxon>Bacillati</taxon>
        <taxon>Actinomycetota</taxon>
        <taxon>Actinomycetes</taxon>
        <taxon>Kitasatosporales</taxon>
        <taxon>Streptomycetaceae</taxon>
        <taxon>Streptomyces</taxon>
    </lineage>
</organism>
<dbReference type="PANTHER" id="PTHR32419">
    <property type="entry name" value="GLUTATHIONYL-HYDROQUINONE REDUCTASE"/>
    <property type="match status" value="1"/>
</dbReference>
<dbReference type="EMBL" id="JANFNG010000001">
    <property type="protein sequence ID" value="MCQ4079354.1"/>
    <property type="molecule type" value="Genomic_DNA"/>
</dbReference>
<proteinExistence type="predicted"/>
<gene>
    <name evidence="2" type="ORF">NGB36_01705</name>
</gene>